<dbReference type="Pfam" id="PF15377">
    <property type="entry name" value="DUF4604"/>
    <property type="match status" value="1"/>
</dbReference>
<dbReference type="Proteomes" id="UP000799750">
    <property type="component" value="Unassembled WGS sequence"/>
</dbReference>
<feature type="domain" description="DUF4604" evidence="2">
    <location>
        <begin position="6"/>
        <end position="163"/>
    </location>
</feature>
<accession>A0A6A6RF16</accession>
<dbReference type="InterPro" id="IPR027911">
    <property type="entry name" value="DUF4604"/>
</dbReference>
<feature type="region of interest" description="Disordered" evidence="1">
    <location>
        <begin position="75"/>
        <end position="164"/>
    </location>
</feature>
<name>A0A6A6RF16_9PEZI</name>
<feature type="region of interest" description="Disordered" evidence="1">
    <location>
        <begin position="1"/>
        <end position="63"/>
    </location>
</feature>
<evidence type="ECO:0000259" key="2">
    <source>
        <dbReference type="Pfam" id="PF15377"/>
    </source>
</evidence>
<proteinExistence type="predicted"/>
<feature type="compositionally biased region" description="Basic residues" evidence="1">
    <location>
        <begin position="142"/>
        <end position="154"/>
    </location>
</feature>
<protein>
    <recommendedName>
        <fullName evidence="2">DUF4604 domain-containing protein</fullName>
    </recommendedName>
</protein>
<sequence>MSNKLKGLTFEANEPAFLRRLRGEASSGRDPARHERPVARPKRAKGEDEDDAPTYVLEDGNESLSKAEYEALIAGKDADQELGVEGAASGKKGDADDAEKEEASKQPSKHQSIEVGAVSKKRKAVKVVQTSDGEDDADAKPKKAVKKPKKKAKAVKLSFGDDEG</sequence>
<reference evidence="3" key="1">
    <citation type="journal article" date="2020" name="Stud. Mycol.">
        <title>101 Dothideomycetes genomes: a test case for predicting lifestyles and emergence of pathogens.</title>
        <authorList>
            <person name="Haridas S."/>
            <person name="Albert R."/>
            <person name="Binder M."/>
            <person name="Bloem J."/>
            <person name="Labutti K."/>
            <person name="Salamov A."/>
            <person name="Andreopoulos B."/>
            <person name="Baker S."/>
            <person name="Barry K."/>
            <person name="Bills G."/>
            <person name="Bluhm B."/>
            <person name="Cannon C."/>
            <person name="Castanera R."/>
            <person name="Culley D."/>
            <person name="Daum C."/>
            <person name="Ezra D."/>
            <person name="Gonzalez J."/>
            <person name="Henrissat B."/>
            <person name="Kuo A."/>
            <person name="Liang C."/>
            <person name="Lipzen A."/>
            <person name="Lutzoni F."/>
            <person name="Magnuson J."/>
            <person name="Mondo S."/>
            <person name="Nolan M."/>
            <person name="Ohm R."/>
            <person name="Pangilinan J."/>
            <person name="Park H.-J."/>
            <person name="Ramirez L."/>
            <person name="Alfaro M."/>
            <person name="Sun H."/>
            <person name="Tritt A."/>
            <person name="Yoshinaga Y."/>
            <person name="Zwiers L.-H."/>
            <person name="Turgeon B."/>
            <person name="Goodwin S."/>
            <person name="Spatafora J."/>
            <person name="Crous P."/>
            <person name="Grigoriev I."/>
        </authorList>
    </citation>
    <scope>NUCLEOTIDE SEQUENCE</scope>
    <source>
        <strain evidence="3">CBS 269.34</strain>
    </source>
</reference>
<evidence type="ECO:0000256" key="1">
    <source>
        <dbReference type="SAM" id="MobiDB-lite"/>
    </source>
</evidence>
<organism evidence="3 4">
    <name type="scientific">Lophium mytilinum</name>
    <dbReference type="NCBI Taxonomy" id="390894"/>
    <lineage>
        <taxon>Eukaryota</taxon>
        <taxon>Fungi</taxon>
        <taxon>Dikarya</taxon>
        <taxon>Ascomycota</taxon>
        <taxon>Pezizomycotina</taxon>
        <taxon>Dothideomycetes</taxon>
        <taxon>Pleosporomycetidae</taxon>
        <taxon>Mytilinidiales</taxon>
        <taxon>Mytilinidiaceae</taxon>
        <taxon>Lophium</taxon>
    </lineage>
</organism>
<dbReference type="OrthoDB" id="5388322at2759"/>
<gene>
    <name evidence="3" type="ORF">BU16DRAFT_28022</name>
</gene>
<dbReference type="EMBL" id="MU004181">
    <property type="protein sequence ID" value="KAF2503054.1"/>
    <property type="molecule type" value="Genomic_DNA"/>
</dbReference>
<keyword evidence="4" id="KW-1185">Reference proteome</keyword>
<dbReference type="AlphaFoldDB" id="A0A6A6RF16"/>
<evidence type="ECO:0000313" key="4">
    <source>
        <dbReference type="Proteomes" id="UP000799750"/>
    </source>
</evidence>
<evidence type="ECO:0000313" key="3">
    <source>
        <dbReference type="EMBL" id="KAF2503054.1"/>
    </source>
</evidence>